<keyword evidence="8" id="KW-0999">Mitochondrion inner membrane</keyword>
<evidence type="ECO:0000256" key="14">
    <source>
        <dbReference type="ARBA" id="ARBA00033401"/>
    </source>
</evidence>
<dbReference type="InParanoid" id="A0A1V9XUV1"/>
<keyword evidence="7" id="KW-0679">Respiratory chain</keyword>
<evidence type="ECO:0000256" key="9">
    <source>
        <dbReference type="ARBA" id="ARBA00022982"/>
    </source>
</evidence>
<dbReference type="EMBL" id="MNPL01003760">
    <property type="protein sequence ID" value="OQR77270.1"/>
    <property type="molecule type" value="Genomic_DNA"/>
</dbReference>
<evidence type="ECO:0000256" key="3">
    <source>
        <dbReference type="ARBA" id="ARBA00005482"/>
    </source>
</evidence>
<gene>
    <name evidence="16" type="ORF">BIW11_07216</name>
</gene>
<evidence type="ECO:0000256" key="2">
    <source>
        <dbReference type="ARBA" id="ARBA00004443"/>
    </source>
</evidence>
<dbReference type="Pfam" id="PF07347">
    <property type="entry name" value="CI-B14_5a"/>
    <property type="match status" value="1"/>
</dbReference>
<dbReference type="FunCoup" id="A0A1V9XUV1">
    <property type="interactions" value="545"/>
</dbReference>
<evidence type="ECO:0000256" key="12">
    <source>
        <dbReference type="ARBA" id="ARBA00023136"/>
    </source>
</evidence>
<sequence>MAKRDVSNLLKMWRHFLLGRENINSLRFKMDQATRDPDPPILPQGPSHRLSSNYYCSRDARRAVKPPVEIKLETASTKKLPTPGAYLS</sequence>
<dbReference type="GO" id="GO:0006120">
    <property type="term" value="P:mitochondrial electron transport, NADH to ubiquinone"/>
    <property type="evidence" value="ECO:0007669"/>
    <property type="project" value="TreeGrafter"/>
</dbReference>
<evidence type="ECO:0000256" key="6">
    <source>
        <dbReference type="ARBA" id="ARBA00022448"/>
    </source>
</evidence>
<evidence type="ECO:0000256" key="7">
    <source>
        <dbReference type="ARBA" id="ARBA00022660"/>
    </source>
</evidence>
<comment type="caution">
    <text evidence="16">The sequence shown here is derived from an EMBL/GenBank/DDBJ whole genome shotgun (WGS) entry which is preliminary data.</text>
</comment>
<comment type="subcellular location">
    <subcellularLocation>
        <location evidence="2">Mitochondrion inner membrane</location>
        <topology evidence="2">Peripheral membrane protein</topology>
        <orientation evidence="2">Matrix side</orientation>
    </subcellularLocation>
</comment>
<comment type="function">
    <text evidence="1">Accessory subunit of the mitochondrial membrane respiratory chain NADH dehydrogenase (Complex I), that is believed not to be involved in catalysis. Complex I functions in the transfer of electrons from NADH to the respiratory chain. The immediate electron acceptor for the enzyme is believed to be ubiquinone.</text>
</comment>
<dbReference type="PANTHER" id="PTHR12485:SF1">
    <property type="entry name" value="NADH DEHYDROGENASE [UBIQUINONE] 1 ALPHA SUBCOMPLEX SUBUNIT 7"/>
    <property type="match status" value="1"/>
</dbReference>
<evidence type="ECO:0000256" key="8">
    <source>
        <dbReference type="ARBA" id="ARBA00022792"/>
    </source>
</evidence>
<keyword evidence="9" id="KW-0249">Electron transport</keyword>
<accession>A0A1V9XUV1</accession>
<evidence type="ECO:0000256" key="15">
    <source>
        <dbReference type="SAM" id="MobiDB-lite"/>
    </source>
</evidence>
<keyword evidence="6" id="KW-0813">Transport</keyword>
<dbReference type="STRING" id="418985.A0A1V9XUV1"/>
<comment type="similarity">
    <text evidence="3">Belongs to the complex I NDUFA7 subunit family.</text>
</comment>
<protein>
    <recommendedName>
        <fullName evidence="5">NADH dehydrogenase [ubiquinone] 1 alpha subcomplex subunit 7</fullName>
    </recommendedName>
    <alternativeName>
        <fullName evidence="14">Complex I-B14.5a</fullName>
    </alternativeName>
    <alternativeName>
        <fullName evidence="13">NADH-ubiquinone oxidoreductase subunit B14.5a</fullName>
    </alternativeName>
</protein>
<name>A0A1V9XUV1_9ACAR</name>
<evidence type="ECO:0000256" key="4">
    <source>
        <dbReference type="ARBA" id="ARBA00011533"/>
    </source>
</evidence>
<feature type="region of interest" description="Disordered" evidence="15">
    <location>
        <begin position="32"/>
        <end position="52"/>
    </location>
</feature>
<evidence type="ECO:0000256" key="11">
    <source>
        <dbReference type="ARBA" id="ARBA00023128"/>
    </source>
</evidence>
<proteinExistence type="inferred from homology"/>
<dbReference type="PANTHER" id="PTHR12485">
    <property type="entry name" value="NADH-UBIQUINONE OXIDOREDUCTASE SUBUNIT B"/>
    <property type="match status" value="1"/>
</dbReference>
<organism evidence="16 17">
    <name type="scientific">Tropilaelaps mercedesae</name>
    <dbReference type="NCBI Taxonomy" id="418985"/>
    <lineage>
        <taxon>Eukaryota</taxon>
        <taxon>Metazoa</taxon>
        <taxon>Ecdysozoa</taxon>
        <taxon>Arthropoda</taxon>
        <taxon>Chelicerata</taxon>
        <taxon>Arachnida</taxon>
        <taxon>Acari</taxon>
        <taxon>Parasitiformes</taxon>
        <taxon>Mesostigmata</taxon>
        <taxon>Gamasina</taxon>
        <taxon>Dermanyssoidea</taxon>
        <taxon>Laelapidae</taxon>
        <taxon>Tropilaelaps</taxon>
    </lineage>
</organism>
<dbReference type="Proteomes" id="UP000192247">
    <property type="component" value="Unassembled WGS sequence"/>
</dbReference>
<evidence type="ECO:0000256" key="13">
    <source>
        <dbReference type="ARBA" id="ARBA00030360"/>
    </source>
</evidence>
<keyword evidence="11" id="KW-0496">Mitochondrion</keyword>
<dbReference type="OrthoDB" id="10063829at2759"/>
<dbReference type="AlphaFoldDB" id="A0A1V9XUV1"/>
<evidence type="ECO:0000256" key="5">
    <source>
        <dbReference type="ARBA" id="ARBA00016383"/>
    </source>
</evidence>
<keyword evidence="12" id="KW-0472">Membrane</keyword>
<dbReference type="InterPro" id="IPR009947">
    <property type="entry name" value="NDUA7"/>
</dbReference>
<evidence type="ECO:0000256" key="1">
    <source>
        <dbReference type="ARBA" id="ARBA00003195"/>
    </source>
</evidence>
<evidence type="ECO:0000313" key="16">
    <source>
        <dbReference type="EMBL" id="OQR77270.1"/>
    </source>
</evidence>
<comment type="subunit">
    <text evidence="4">Complex I is composed of 45 different subunits.</text>
</comment>
<evidence type="ECO:0000313" key="17">
    <source>
        <dbReference type="Proteomes" id="UP000192247"/>
    </source>
</evidence>
<keyword evidence="10" id="KW-0007">Acetylation</keyword>
<keyword evidence="17" id="KW-1185">Reference proteome</keyword>
<dbReference type="GO" id="GO:0005743">
    <property type="term" value="C:mitochondrial inner membrane"/>
    <property type="evidence" value="ECO:0007669"/>
    <property type="project" value="UniProtKB-SubCell"/>
</dbReference>
<reference evidence="16 17" key="1">
    <citation type="journal article" date="2017" name="Gigascience">
        <title>Draft genome of the honey bee ectoparasitic mite, Tropilaelaps mercedesae, is shaped by the parasitic life history.</title>
        <authorList>
            <person name="Dong X."/>
            <person name="Armstrong S.D."/>
            <person name="Xia D."/>
            <person name="Makepeace B.L."/>
            <person name="Darby A.C."/>
            <person name="Kadowaki T."/>
        </authorList>
    </citation>
    <scope>NUCLEOTIDE SEQUENCE [LARGE SCALE GENOMIC DNA]</scope>
    <source>
        <strain evidence="16">Wuxi-XJTLU</strain>
    </source>
</reference>
<evidence type="ECO:0000256" key="10">
    <source>
        <dbReference type="ARBA" id="ARBA00022990"/>
    </source>
</evidence>